<evidence type="ECO:0000259" key="2">
    <source>
        <dbReference type="PROSITE" id="PS50209"/>
    </source>
</evidence>
<accession>A0ABM0JZ91</accession>
<feature type="domain" description="CARD" evidence="2">
    <location>
        <begin position="1"/>
        <end position="92"/>
    </location>
</feature>
<feature type="compositionally biased region" description="Acidic residues" evidence="1">
    <location>
        <begin position="266"/>
        <end position="281"/>
    </location>
</feature>
<dbReference type="RefSeq" id="XP_012941665.1">
    <property type="nucleotide sequence ID" value="XM_013086211.1"/>
</dbReference>
<dbReference type="PANTHER" id="PTHR15034">
    <property type="entry name" value="DEATH DOMAIN-CONTAINING PROTEIN CRADD"/>
    <property type="match status" value="1"/>
</dbReference>
<dbReference type="SUPFAM" id="SSF47986">
    <property type="entry name" value="DEATH domain"/>
    <property type="match status" value="2"/>
</dbReference>
<organism evidence="3 4">
    <name type="scientific">Aplysia californica</name>
    <name type="common">California sea hare</name>
    <dbReference type="NCBI Taxonomy" id="6500"/>
    <lineage>
        <taxon>Eukaryota</taxon>
        <taxon>Metazoa</taxon>
        <taxon>Spiralia</taxon>
        <taxon>Lophotrochozoa</taxon>
        <taxon>Mollusca</taxon>
        <taxon>Gastropoda</taxon>
        <taxon>Heterobranchia</taxon>
        <taxon>Euthyneura</taxon>
        <taxon>Tectipleura</taxon>
        <taxon>Aplysiida</taxon>
        <taxon>Aplysioidea</taxon>
        <taxon>Aplysiidae</taxon>
        <taxon>Aplysia</taxon>
    </lineage>
</organism>
<feature type="compositionally biased region" description="Polar residues" evidence="1">
    <location>
        <begin position="99"/>
        <end position="123"/>
    </location>
</feature>
<dbReference type="InterPro" id="IPR001315">
    <property type="entry name" value="CARD"/>
</dbReference>
<gene>
    <name evidence="4 5" type="primary">LOC101848227</name>
</gene>
<sequence>MLKQHRVVLSNNHDFLVSEIPMDPTLEAIRTKNILTWHDMDQLKTLRHQGRRALARYFLGVLPYRGSKAFDSLLESLQEANAQHIVDLLLEQNVKYGMTHSSSPVENGSGNTKSKPGSDTPTDTPMPPQGPDPHEYAVRLSRNSKLIREFIDPAHVTPTLTQNKVMTEREADMVHHLHGKNKKWDLILAVLLQRGERAYQAFMAALLQKEYNTMFHTIQETSVALSESENEADDNDNEDNFGDDGQKTTAAVGKSSDDHFNNKSDDGEDEEDVVESDDDIKEETRISRNKSLSVEDRLLRDSSLNETRADDALLQPSSDLKAVGRGGGETPQSPERNRGSAKSNNRTASSPDYPDKGGYYGAEDEDDYSKVAKNNRRGSRRRSNASLALNSVLEESEDNLTPRR</sequence>
<dbReference type="Gene3D" id="1.10.533.10">
    <property type="entry name" value="Death Domain, Fas"/>
    <property type="match status" value="2"/>
</dbReference>
<dbReference type="PANTHER" id="PTHR15034:SF5">
    <property type="entry name" value="DEATH DOMAIN-CONTAINING PROTEIN CRADD"/>
    <property type="match status" value="1"/>
</dbReference>
<dbReference type="PROSITE" id="PS50209">
    <property type="entry name" value="CARD"/>
    <property type="match status" value="2"/>
</dbReference>
<dbReference type="Proteomes" id="UP000694888">
    <property type="component" value="Unplaced"/>
</dbReference>
<evidence type="ECO:0000313" key="4">
    <source>
        <dbReference type="RefSeq" id="XP_005105031.1"/>
    </source>
</evidence>
<feature type="region of interest" description="Disordered" evidence="1">
    <location>
        <begin position="99"/>
        <end position="134"/>
    </location>
</feature>
<dbReference type="GeneID" id="101848227"/>
<reference evidence="4 5" key="1">
    <citation type="submission" date="2025-05" db="UniProtKB">
        <authorList>
            <consortium name="RefSeq"/>
        </authorList>
    </citation>
    <scope>IDENTIFICATION</scope>
</reference>
<feature type="region of interest" description="Disordered" evidence="1">
    <location>
        <begin position="222"/>
        <end position="284"/>
    </location>
</feature>
<dbReference type="InterPro" id="IPR037939">
    <property type="entry name" value="CRADD"/>
</dbReference>
<protein>
    <submittedName>
        <fullName evidence="4 5">Uncharacterized protein LOC101848227</fullName>
    </submittedName>
</protein>
<proteinExistence type="predicted"/>
<feature type="compositionally biased region" description="Acidic residues" evidence="1">
    <location>
        <begin position="228"/>
        <end position="242"/>
    </location>
</feature>
<feature type="domain" description="CARD" evidence="2">
    <location>
        <begin position="145"/>
        <end position="206"/>
    </location>
</feature>
<evidence type="ECO:0000256" key="1">
    <source>
        <dbReference type="SAM" id="MobiDB-lite"/>
    </source>
</evidence>
<feature type="region of interest" description="Disordered" evidence="1">
    <location>
        <begin position="307"/>
        <end position="404"/>
    </location>
</feature>
<feature type="compositionally biased region" description="Basic and acidic residues" evidence="1">
    <location>
        <begin position="255"/>
        <end position="265"/>
    </location>
</feature>
<dbReference type="Pfam" id="PF00619">
    <property type="entry name" value="CARD"/>
    <property type="match status" value="2"/>
</dbReference>
<dbReference type="SMART" id="SM00114">
    <property type="entry name" value="CARD"/>
    <property type="match status" value="1"/>
</dbReference>
<dbReference type="InterPro" id="IPR011029">
    <property type="entry name" value="DEATH-like_dom_sf"/>
</dbReference>
<dbReference type="CDD" id="cd01671">
    <property type="entry name" value="CARD"/>
    <property type="match status" value="2"/>
</dbReference>
<evidence type="ECO:0000313" key="5">
    <source>
        <dbReference type="RefSeq" id="XP_012941665.1"/>
    </source>
</evidence>
<feature type="compositionally biased region" description="Basic residues" evidence="1">
    <location>
        <begin position="373"/>
        <end position="383"/>
    </location>
</feature>
<feature type="compositionally biased region" description="Polar residues" evidence="1">
    <location>
        <begin position="330"/>
        <end position="350"/>
    </location>
</feature>
<dbReference type="RefSeq" id="XP_005105031.1">
    <property type="nucleotide sequence ID" value="XM_005104974.2"/>
</dbReference>
<evidence type="ECO:0000313" key="3">
    <source>
        <dbReference type="Proteomes" id="UP000694888"/>
    </source>
</evidence>
<name>A0ABM0JZ91_APLCA</name>
<keyword evidence="3" id="KW-1185">Reference proteome</keyword>